<dbReference type="Proteomes" id="UP001380953">
    <property type="component" value="Unassembled WGS sequence"/>
</dbReference>
<name>A0ACC6PFD9_9BACL</name>
<evidence type="ECO:0000313" key="1">
    <source>
        <dbReference type="EMBL" id="MEJ8305621.1"/>
    </source>
</evidence>
<gene>
    <name evidence="1" type="ORF">WKI47_17060</name>
</gene>
<accession>A0ACC6PFD9</accession>
<reference evidence="1" key="1">
    <citation type="submission" date="2024-03" db="EMBL/GenBank/DDBJ databases">
        <title>Whole genome sequecning of epiphytes from Marcgravia umbellata leaves.</title>
        <authorList>
            <person name="Kumar G."/>
            <person name="Savka M.A."/>
        </authorList>
    </citation>
    <scope>NUCLEOTIDE SEQUENCE</scope>
    <source>
        <strain evidence="1">RIT_BL5</strain>
    </source>
</reference>
<evidence type="ECO:0000313" key="2">
    <source>
        <dbReference type="Proteomes" id="UP001380953"/>
    </source>
</evidence>
<sequence>MRKERTDRSRGGPGKFESLRVKKGWAAASAILLLSGVLMLPGTMQARPAENDAEASGVWTFAKEIQVTQGSRYQALFLDPDVYGRAEEDLGDVRIINSSGQFMPYYMDSGEEGERGLDREYPLELIDRAEGEKEIRFDFRVVPAADNEDIRGSRLTFSLPQASFLKKVSLDGSYDGQRWEAVTTGELYSTGEGAFRNVIELNEPAKYGYYRVKVPSGPEPFELEGMALIDVGTAVSGEDFRQSKEITFNVQPSGRMSEVVLYNADKLRIDRIKLNASASDGSSGFSRMFYVDRAKGTGLNTRVLSPDRLNRLELSGSTVEDTEIRLAEPIRSEKPMVVIDNGGNTALNIQSIRIGYRVDRLVFEDTGTGPYRLVYGAQAQETPQYDISAFRTEIEQSGPGEATLGKENASQFVPPAAEEASGADDGSGPKVGANASLQITFNLILLAVALVLIVFLGRKLRKK</sequence>
<organism evidence="1 2">
    <name type="scientific">Saccharibacillus sacchari</name>
    <dbReference type="NCBI Taxonomy" id="456493"/>
    <lineage>
        <taxon>Bacteria</taxon>
        <taxon>Bacillati</taxon>
        <taxon>Bacillota</taxon>
        <taxon>Bacilli</taxon>
        <taxon>Bacillales</taxon>
        <taxon>Paenibacillaceae</taxon>
        <taxon>Saccharibacillus</taxon>
    </lineage>
</organism>
<keyword evidence="2" id="KW-1185">Reference proteome</keyword>
<proteinExistence type="predicted"/>
<protein>
    <submittedName>
        <fullName evidence="1">DUF3999 family protein</fullName>
    </submittedName>
</protein>
<dbReference type="EMBL" id="JBBKAR010000045">
    <property type="protein sequence ID" value="MEJ8305621.1"/>
    <property type="molecule type" value="Genomic_DNA"/>
</dbReference>
<comment type="caution">
    <text evidence="1">The sequence shown here is derived from an EMBL/GenBank/DDBJ whole genome shotgun (WGS) entry which is preliminary data.</text>
</comment>